<dbReference type="InterPro" id="IPR000160">
    <property type="entry name" value="GGDEF_dom"/>
</dbReference>
<evidence type="ECO:0000313" key="5">
    <source>
        <dbReference type="Proteomes" id="UP000554837"/>
    </source>
</evidence>
<dbReference type="GO" id="GO:0005886">
    <property type="term" value="C:plasma membrane"/>
    <property type="evidence" value="ECO:0007669"/>
    <property type="project" value="TreeGrafter"/>
</dbReference>
<dbReference type="InterPro" id="IPR011041">
    <property type="entry name" value="Quinoprot_gluc/sorb_DH_b-prop"/>
</dbReference>
<dbReference type="SUPFAM" id="SSF50952">
    <property type="entry name" value="Soluble quinoprotein glucose dehydrogenase"/>
    <property type="match status" value="1"/>
</dbReference>
<dbReference type="CDD" id="cd01949">
    <property type="entry name" value="GGDEF"/>
    <property type="match status" value="1"/>
</dbReference>
<dbReference type="OrthoDB" id="5477914at2"/>
<dbReference type="PROSITE" id="PS50887">
    <property type="entry name" value="GGDEF"/>
    <property type="match status" value="1"/>
</dbReference>
<dbReference type="InterPro" id="IPR013783">
    <property type="entry name" value="Ig-like_fold"/>
</dbReference>
<dbReference type="InterPro" id="IPR011110">
    <property type="entry name" value="Reg_prop"/>
</dbReference>
<keyword evidence="5" id="KW-1185">Reference proteome</keyword>
<dbReference type="Pfam" id="PF00990">
    <property type="entry name" value="GGDEF"/>
    <property type="match status" value="1"/>
</dbReference>
<evidence type="ECO:0000259" key="3">
    <source>
        <dbReference type="PROSITE" id="PS50887"/>
    </source>
</evidence>
<accession>A0A840RY47</accession>
<protein>
    <recommendedName>
        <fullName evidence="1">diguanylate cyclase</fullName>
        <ecNumber evidence="1">2.7.7.65</ecNumber>
    </recommendedName>
</protein>
<feature type="domain" description="GGDEF" evidence="3">
    <location>
        <begin position="854"/>
        <end position="993"/>
    </location>
</feature>
<dbReference type="InterPro" id="IPR043128">
    <property type="entry name" value="Rev_trsase/Diguanyl_cyclase"/>
</dbReference>
<name>A0A840RY47_9BURK</name>
<dbReference type="PANTHER" id="PTHR45138">
    <property type="entry name" value="REGULATORY COMPONENTS OF SENSORY TRANSDUCTION SYSTEM"/>
    <property type="match status" value="1"/>
</dbReference>
<dbReference type="SUPFAM" id="SSF63829">
    <property type="entry name" value="Calcium-dependent phosphotriesterase"/>
    <property type="match status" value="2"/>
</dbReference>
<comment type="catalytic activity">
    <reaction evidence="2">
        <text>2 GTP = 3',3'-c-di-GMP + 2 diphosphate</text>
        <dbReference type="Rhea" id="RHEA:24898"/>
        <dbReference type="ChEBI" id="CHEBI:33019"/>
        <dbReference type="ChEBI" id="CHEBI:37565"/>
        <dbReference type="ChEBI" id="CHEBI:58805"/>
        <dbReference type="EC" id="2.7.7.65"/>
    </reaction>
</comment>
<reference evidence="4 5" key="1">
    <citation type="submission" date="2020-08" db="EMBL/GenBank/DDBJ databases">
        <title>Genomic Encyclopedia of Type Strains, Phase IV (KMG-IV): sequencing the most valuable type-strain genomes for metagenomic binning, comparative biology and taxonomic classification.</title>
        <authorList>
            <person name="Goeker M."/>
        </authorList>
    </citation>
    <scope>NUCLEOTIDE SEQUENCE [LARGE SCALE GENOMIC DNA]</scope>
    <source>
        <strain evidence="4 5">DSM 23958</strain>
    </source>
</reference>
<evidence type="ECO:0000256" key="1">
    <source>
        <dbReference type="ARBA" id="ARBA00012528"/>
    </source>
</evidence>
<dbReference type="EC" id="2.7.7.65" evidence="1"/>
<dbReference type="AlphaFoldDB" id="A0A840RY47"/>
<dbReference type="InterPro" id="IPR050469">
    <property type="entry name" value="Diguanylate_Cyclase"/>
</dbReference>
<dbReference type="SUPFAM" id="SSF55073">
    <property type="entry name" value="Nucleotide cyclase"/>
    <property type="match status" value="1"/>
</dbReference>
<sequence>MAPSTPEPLAEPRFETLSDAGAIPDGVVSALTLDPQGLVWVGTSVGLLRFDGHHFVPVSMAGLGRGSAGTTFVRALMAGRDGRIWVGTEGQLLGAYDPRTEQWQLFRHDPQQPGSLGGVVRTLAEDAQGRIWVGSTGGGLQVLEPGSTQFKRYGAAEGLPDPRVQKIAIGPDGTVWVGTWSGLVRLSPGATRLTPLKLQDGSELRLPGQVVHALAPLRDGSLWLGTQEGELWRVDLAEAQAEQLDRRPGSLGAVQTITAVHSHEIWIGRGAGIELRDARNGQLLRSLRPRANKPWSLAGADIRSILRDPAGLLWVAGYGTGLQRVNNLEQALWVRRADDEPGSSMAEPDVRSLLALSDGTVWVGTNDRGIAILDASLRTVGGIRAGQQGLEAGRVTALAQGRNGHVWVGVESHVKEFSSARATAIHHDVGRGRLRRLVVDREGAVWAGTQDGLFRRAPEGGAFERVAHQDGRPLLGGVNAMVQAASGQLWVGTEAGLFPIAAGSKALAAIDFVEGGQPASRNVVGLLIDAAGDLWVDTTAGLHRLESWDGRKAKLAYLGEQPGVGTEAFGANLLQDARGKLWTHRGVYDPAQQRARQLGVADGVDIGSAWFRSYTQTADGRMLFGGSRGILVVQPQAFEFARFAPPVVATALRIGSRELPLARLQPQLVLQPDERSFSLEFAAMDLSDPARNRYRYRLQGVDTDWVESRSRQRLASYGGLAPGAYTLEIQGSNRHGEWSPKTLTLEVKVLPAWWQAWWGRALILLSLLGLGWAAAHWRTQRLRQRQKELQEQIAIATHALEAKSKALEESALTDSLTGLHNRRFALQRLDDDQRLARRQWDEAQRLGQSVNSEATLTFFMIDLDHFKSINDELGHAAGDAVLAQMRPRLQKVFKESDYLVRWGGEEFLVVARGTPRTELSDLAERARAVVAGEPFIIPNGEPLRVTCSIGFACHPLDPTEPRNAPWSAVLAVADAALYAAKREGRNRWVGVVQGRGTPFAIAQSLSGERECEAVVVRGSTAS</sequence>
<dbReference type="PANTHER" id="PTHR45138:SF9">
    <property type="entry name" value="DIGUANYLATE CYCLASE DGCM-RELATED"/>
    <property type="match status" value="1"/>
</dbReference>
<dbReference type="RefSeq" id="WP_138857332.1">
    <property type="nucleotide sequence ID" value="NZ_CP040709.1"/>
</dbReference>
<evidence type="ECO:0000313" key="4">
    <source>
        <dbReference type="EMBL" id="MBB5203627.1"/>
    </source>
</evidence>
<dbReference type="InterPro" id="IPR015943">
    <property type="entry name" value="WD40/YVTN_repeat-like_dom_sf"/>
</dbReference>
<comment type="caution">
    <text evidence="4">The sequence shown here is derived from an EMBL/GenBank/DDBJ whole genome shotgun (WGS) entry which is preliminary data.</text>
</comment>
<dbReference type="InterPro" id="IPR029787">
    <property type="entry name" value="Nucleotide_cyclase"/>
</dbReference>
<gene>
    <name evidence="4" type="ORF">HNQ51_000920</name>
</gene>
<dbReference type="GO" id="GO:0043709">
    <property type="term" value="P:cell adhesion involved in single-species biofilm formation"/>
    <property type="evidence" value="ECO:0007669"/>
    <property type="project" value="TreeGrafter"/>
</dbReference>
<proteinExistence type="predicted"/>
<dbReference type="Gene3D" id="2.60.40.10">
    <property type="entry name" value="Immunoglobulins"/>
    <property type="match status" value="1"/>
</dbReference>
<dbReference type="GO" id="GO:1902201">
    <property type="term" value="P:negative regulation of bacterial-type flagellum-dependent cell motility"/>
    <property type="evidence" value="ECO:0007669"/>
    <property type="project" value="TreeGrafter"/>
</dbReference>
<dbReference type="Gene3D" id="3.30.70.270">
    <property type="match status" value="1"/>
</dbReference>
<dbReference type="Gene3D" id="2.130.10.10">
    <property type="entry name" value="YVTN repeat-like/Quinoprotein amine dehydrogenase"/>
    <property type="match status" value="2"/>
</dbReference>
<dbReference type="InterPro" id="IPR011123">
    <property type="entry name" value="Y_Y_Y"/>
</dbReference>
<dbReference type="EMBL" id="JACHHO010000001">
    <property type="protein sequence ID" value="MBB5203627.1"/>
    <property type="molecule type" value="Genomic_DNA"/>
</dbReference>
<dbReference type="Pfam" id="PF07494">
    <property type="entry name" value="Reg_prop"/>
    <property type="match status" value="2"/>
</dbReference>
<dbReference type="NCBIfam" id="TIGR00254">
    <property type="entry name" value="GGDEF"/>
    <property type="match status" value="1"/>
</dbReference>
<dbReference type="Proteomes" id="UP000554837">
    <property type="component" value="Unassembled WGS sequence"/>
</dbReference>
<evidence type="ECO:0000256" key="2">
    <source>
        <dbReference type="ARBA" id="ARBA00034247"/>
    </source>
</evidence>
<dbReference type="GO" id="GO:0052621">
    <property type="term" value="F:diguanylate cyclase activity"/>
    <property type="evidence" value="ECO:0007669"/>
    <property type="project" value="UniProtKB-EC"/>
</dbReference>
<dbReference type="Pfam" id="PF07495">
    <property type="entry name" value="Y_Y_Y"/>
    <property type="match status" value="1"/>
</dbReference>
<organism evidence="4 5">
    <name type="scientific">Inhella inkyongensis</name>
    <dbReference type="NCBI Taxonomy" id="392593"/>
    <lineage>
        <taxon>Bacteria</taxon>
        <taxon>Pseudomonadati</taxon>
        <taxon>Pseudomonadota</taxon>
        <taxon>Betaproteobacteria</taxon>
        <taxon>Burkholderiales</taxon>
        <taxon>Sphaerotilaceae</taxon>
        <taxon>Inhella</taxon>
    </lineage>
</organism>
<dbReference type="SMART" id="SM00267">
    <property type="entry name" value="GGDEF"/>
    <property type="match status" value="1"/>
</dbReference>